<dbReference type="AlphaFoldDB" id="A0A6J6EFZ1"/>
<accession>A0A6J6EFZ1</accession>
<organism evidence="1">
    <name type="scientific">freshwater metagenome</name>
    <dbReference type="NCBI Taxonomy" id="449393"/>
    <lineage>
        <taxon>unclassified sequences</taxon>
        <taxon>metagenomes</taxon>
        <taxon>ecological metagenomes</taxon>
    </lineage>
</organism>
<sequence length="139" mass="16123">MFWSQRARVDYTFRRRATLAALFQGLSSAMDACDADPYLRRAAKFHGERTDRACPVCKSRKMVELRYTFGDQLGQYSGRLKSLEELREMQSEFGEFRVYEVEVCNDCGWNHLVASFLLGDGVNRRPPRKVRTIEDEKVG</sequence>
<protein>
    <submittedName>
        <fullName evidence="1">Unannotated protein</fullName>
    </submittedName>
</protein>
<dbReference type="InterPro" id="IPR035169">
    <property type="entry name" value="DUF5318"/>
</dbReference>
<gene>
    <name evidence="1" type="ORF">UFOPK1650_00882</name>
</gene>
<reference evidence="1" key="1">
    <citation type="submission" date="2020-05" db="EMBL/GenBank/DDBJ databases">
        <authorList>
            <person name="Chiriac C."/>
            <person name="Salcher M."/>
            <person name="Ghai R."/>
            <person name="Kavagutti S V."/>
        </authorList>
    </citation>
    <scope>NUCLEOTIDE SEQUENCE</scope>
</reference>
<dbReference type="EMBL" id="CAEZTJ010000144">
    <property type="protein sequence ID" value="CAB4574154.1"/>
    <property type="molecule type" value="Genomic_DNA"/>
</dbReference>
<name>A0A6J6EFZ1_9ZZZZ</name>
<dbReference type="Pfam" id="PF17249">
    <property type="entry name" value="DUF5318"/>
    <property type="match status" value="1"/>
</dbReference>
<proteinExistence type="predicted"/>
<evidence type="ECO:0000313" key="1">
    <source>
        <dbReference type="EMBL" id="CAB4574154.1"/>
    </source>
</evidence>